<dbReference type="RefSeq" id="WP_342634708.1">
    <property type="nucleotide sequence ID" value="NZ_QLMK01000001.1"/>
</dbReference>
<keyword evidence="3" id="KW-1185">Reference proteome</keyword>
<feature type="domain" description="LysR substrate-binding" evidence="1">
    <location>
        <begin position="3"/>
        <end position="53"/>
    </location>
</feature>
<name>A0A364JZQ7_9HYPH</name>
<dbReference type="Pfam" id="PF03466">
    <property type="entry name" value="LysR_substrate"/>
    <property type="match status" value="1"/>
</dbReference>
<reference evidence="2 3" key="1">
    <citation type="submission" date="2018-06" db="EMBL/GenBank/DDBJ databases">
        <title>Genomic Encyclopedia of Type Strains, Phase IV (KMG-IV): sequencing the most valuable type-strain genomes for metagenomic binning, comparative biology and taxonomic classification.</title>
        <authorList>
            <person name="Goeker M."/>
        </authorList>
    </citation>
    <scope>NUCLEOTIDE SEQUENCE [LARGE SCALE GENOMIC DNA]</scope>
    <source>
        <strain evidence="2 3">DSM 26720</strain>
    </source>
</reference>
<dbReference type="InterPro" id="IPR005119">
    <property type="entry name" value="LysR_subst-bd"/>
</dbReference>
<dbReference type="SUPFAM" id="SSF53850">
    <property type="entry name" value="Periplasmic binding protein-like II"/>
    <property type="match status" value="1"/>
</dbReference>
<evidence type="ECO:0000313" key="3">
    <source>
        <dbReference type="Proteomes" id="UP000249453"/>
    </source>
</evidence>
<sequence length="62" mass="7243">PVFEVKEYMREGRLVPILESTPPAPIQLAAIYPHKRLQDPKVRLIIDFMSERCQRLIKNALL</sequence>
<comment type="caution">
    <text evidence="2">The sequence shown here is derived from an EMBL/GenBank/DDBJ whole genome shotgun (WGS) entry which is preliminary data.</text>
</comment>
<dbReference type="EMBL" id="QLMK01000001">
    <property type="protein sequence ID" value="RAK34193.1"/>
    <property type="molecule type" value="Genomic_DNA"/>
</dbReference>
<accession>A0A364JZQ7</accession>
<gene>
    <name evidence="2" type="ORF">C7374_101527</name>
</gene>
<organism evidence="2 3">
    <name type="scientific">Falsochrobactrum ovis</name>
    <dbReference type="NCBI Taxonomy" id="1293442"/>
    <lineage>
        <taxon>Bacteria</taxon>
        <taxon>Pseudomonadati</taxon>
        <taxon>Pseudomonadota</taxon>
        <taxon>Alphaproteobacteria</taxon>
        <taxon>Hyphomicrobiales</taxon>
        <taxon>Brucellaceae</taxon>
        <taxon>Falsochrobactrum</taxon>
    </lineage>
</organism>
<dbReference type="AlphaFoldDB" id="A0A364JZQ7"/>
<feature type="non-terminal residue" evidence="2">
    <location>
        <position position="1"/>
    </location>
</feature>
<proteinExistence type="predicted"/>
<evidence type="ECO:0000259" key="1">
    <source>
        <dbReference type="Pfam" id="PF03466"/>
    </source>
</evidence>
<protein>
    <submittedName>
        <fullName evidence="2">LysR substrate binding domain-containing protein</fullName>
    </submittedName>
</protein>
<dbReference type="Gene3D" id="3.40.190.290">
    <property type="match status" value="1"/>
</dbReference>
<evidence type="ECO:0000313" key="2">
    <source>
        <dbReference type="EMBL" id="RAK34193.1"/>
    </source>
</evidence>
<dbReference type="Proteomes" id="UP000249453">
    <property type="component" value="Unassembled WGS sequence"/>
</dbReference>